<protein>
    <submittedName>
        <fullName evidence="3">Uncharacterized protein</fullName>
    </submittedName>
</protein>
<feature type="region of interest" description="Disordered" evidence="1">
    <location>
        <begin position="114"/>
        <end position="176"/>
    </location>
</feature>
<feature type="compositionally biased region" description="Basic and acidic residues" evidence="1">
    <location>
        <begin position="117"/>
        <end position="127"/>
    </location>
</feature>
<reference evidence="3" key="1">
    <citation type="submission" date="2016-11" db="UniProtKB">
        <authorList>
            <consortium name="WormBaseParasite"/>
        </authorList>
    </citation>
    <scope>IDENTIFICATION</scope>
</reference>
<name>A0A1I8FT33_9PLAT</name>
<sequence length="512" mass="56015">MASKPAKFLYPSEVRFFARVKNWPELTAAAVDSGGDHRLNSDSLSDYARRLLSHDSKYPKLQVVQLGGVCLAICRQLQRAGHCRRIRVLVCPAGCCRAASRQALGRPMEFEASTDAHITKTSDDRSSSESSVDDDDEEDENQGYGDSNSDSSGAHARTATAANARPRRLTSMMKRKDSGCAWANRAPNHRYWALRALQNGLKASASAFHRLQQLTTRVDVHEADLAEFGQSTEQLLQRLRMTSTVVPPPRATARAPQQPLQQHQTTNQQSAREFALTRKRFFHVSNVSQQYIRFRRKGLSQNFSNVSIGVLAWPALASESRLRPCRLNDARTRWPTFAGAAEAPPCGGGPADLSRLLLAPRFCWRPLSELPGSSRSRRTVGWPLCAWLRRRLGPSPSPSALLQLHVSGAASCGSTTSGNVVPSVLLLGVSEQWLCRTGGLAIPGSNPPRSQKCFVVAPIFCNRMSQRASSQTFRLCVGIPAGSRAAGCPPLAALPGRQREAWKKGLDKGVAE</sequence>
<organism evidence="2 3">
    <name type="scientific">Macrostomum lignano</name>
    <dbReference type="NCBI Taxonomy" id="282301"/>
    <lineage>
        <taxon>Eukaryota</taxon>
        <taxon>Metazoa</taxon>
        <taxon>Spiralia</taxon>
        <taxon>Lophotrochozoa</taxon>
        <taxon>Platyhelminthes</taxon>
        <taxon>Rhabditophora</taxon>
        <taxon>Macrostomorpha</taxon>
        <taxon>Macrostomida</taxon>
        <taxon>Macrostomidae</taxon>
        <taxon>Macrostomum</taxon>
    </lineage>
</organism>
<proteinExistence type="predicted"/>
<feature type="region of interest" description="Disordered" evidence="1">
    <location>
        <begin position="248"/>
        <end position="269"/>
    </location>
</feature>
<evidence type="ECO:0000313" key="3">
    <source>
        <dbReference type="WBParaSite" id="maker-unitig_8387-snap-gene-0.2-mRNA-1"/>
    </source>
</evidence>
<evidence type="ECO:0000313" key="2">
    <source>
        <dbReference type="Proteomes" id="UP000095280"/>
    </source>
</evidence>
<dbReference type="AlphaFoldDB" id="A0A1I8FT33"/>
<dbReference type="WBParaSite" id="maker-unitig_8387-snap-gene-0.2-mRNA-1">
    <property type="protein sequence ID" value="maker-unitig_8387-snap-gene-0.2-mRNA-1"/>
    <property type="gene ID" value="maker-unitig_8387-snap-gene-0.2"/>
</dbReference>
<feature type="compositionally biased region" description="Low complexity" evidence="1">
    <location>
        <begin position="251"/>
        <end position="269"/>
    </location>
</feature>
<feature type="compositionally biased region" description="Acidic residues" evidence="1">
    <location>
        <begin position="131"/>
        <end position="141"/>
    </location>
</feature>
<accession>A0A1I8FT33</accession>
<evidence type="ECO:0000256" key="1">
    <source>
        <dbReference type="SAM" id="MobiDB-lite"/>
    </source>
</evidence>
<dbReference type="Proteomes" id="UP000095280">
    <property type="component" value="Unplaced"/>
</dbReference>
<keyword evidence="2" id="KW-1185">Reference proteome</keyword>
<feature type="compositionally biased region" description="Low complexity" evidence="1">
    <location>
        <begin position="154"/>
        <end position="164"/>
    </location>
</feature>